<dbReference type="Gene3D" id="2.30.29.30">
    <property type="entry name" value="Pleckstrin-homology domain (PH domain)/Phosphotyrosine-binding domain (PTB)"/>
    <property type="match status" value="1"/>
</dbReference>
<accession>A0AAD9VBI0</accession>
<keyword evidence="3" id="KW-1185">Reference proteome</keyword>
<dbReference type="EMBL" id="JARQWQ010000013">
    <property type="protein sequence ID" value="KAK2567977.1"/>
    <property type="molecule type" value="Genomic_DNA"/>
</dbReference>
<name>A0AAD9VBI0_ACRCE</name>
<dbReference type="SUPFAM" id="SSF50729">
    <property type="entry name" value="PH domain-like"/>
    <property type="match status" value="1"/>
</dbReference>
<sequence>MNGFWQDFCLELNCYLLVSQPIPVENLLVEDLPDGDVRVGGSFKNAISRGTAKNVFRVSSTDPDGAHSHTLQAPSEDEKKQWLNALRSVIPCTDNFKAYI</sequence>
<comment type="caution">
    <text evidence="2">The sequence shown here is derived from an EMBL/GenBank/DDBJ whole genome shotgun (WGS) entry which is preliminary data.</text>
</comment>
<dbReference type="InterPro" id="IPR001849">
    <property type="entry name" value="PH_domain"/>
</dbReference>
<dbReference type="PROSITE" id="PS50003">
    <property type="entry name" value="PH_DOMAIN"/>
    <property type="match status" value="1"/>
</dbReference>
<feature type="domain" description="PH" evidence="1">
    <location>
        <begin position="1"/>
        <end position="91"/>
    </location>
</feature>
<dbReference type="Proteomes" id="UP001249851">
    <property type="component" value="Unassembled WGS sequence"/>
</dbReference>
<protein>
    <submittedName>
        <fullName evidence="2">Neuroepithelial cell-transforming gene 1 protein</fullName>
    </submittedName>
</protein>
<gene>
    <name evidence="2" type="ORF">P5673_007877</name>
</gene>
<dbReference type="Pfam" id="PF00169">
    <property type="entry name" value="PH"/>
    <property type="match status" value="1"/>
</dbReference>
<evidence type="ECO:0000313" key="2">
    <source>
        <dbReference type="EMBL" id="KAK2567977.1"/>
    </source>
</evidence>
<reference evidence="2" key="1">
    <citation type="journal article" date="2023" name="G3 (Bethesda)">
        <title>Whole genome assembly and annotation of the endangered Caribbean coral Acropora cervicornis.</title>
        <authorList>
            <person name="Selwyn J.D."/>
            <person name="Vollmer S.V."/>
        </authorList>
    </citation>
    <scope>NUCLEOTIDE SEQUENCE</scope>
    <source>
        <strain evidence="2">K2</strain>
    </source>
</reference>
<proteinExistence type="predicted"/>
<evidence type="ECO:0000313" key="3">
    <source>
        <dbReference type="Proteomes" id="UP001249851"/>
    </source>
</evidence>
<reference evidence="2" key="2">
    <citation type="journal article" date="2023" name="Science">
        <title>Genomic signatures of disease resistance in endangered staghorn corals.</title>
        <authorList>
            <person name="Vollmer S.V."/>
            <person name="Selwyn J.D."/>
            <person name="Despard B.A."/>
            <person name="Roesel C.L."/>
        </authorList>
    </citation>
    <scope>NUCLEOTIDE SEQUENCE</scope>
    <source>
        <strain evidence="2">K2</strain>
    </source>
</reference>
<organism evidence="2 3">
    <name type="scientific">Acropora cervicornis</name>
    <name type="common">Staghorn coral</name>
    <dbReference type="NCBI Taxonomy" id="6130"/>
    <lineage>
        <taxon>Eukaryota</taxon>
        <taxon>Metazoa</taxon>
        <taxon>Cnidaria</taxon>
        <taxon>Anthozoa</taxon>
        <taxon>Hexacorallia</taxon>
        <taxon>Scleractinia</taxon>
        <taxon>Astrocoeniina</taxon>
        <taxon>Acroporidae</taxon>
        <taxon>Acropora</taxon>
    </lineage>
</organism>
<dbReference type="AlphaFoldDB" id="A0AAD9VBI0"/>
<evidence type="ECO:0000259" key="1">
    <source>
        <dbReference type="PROSITE" id="PS50003"/>
    </source>
</evidence>
<dbReference type="InterPro" id="IPR011993">
    <property type="entry name" value="PH-like_dom_sf"/>
</dbReference>